<gene>
    <name evidence="8" type="ORF">PPENT_87.1.T0210027</name>
</gene>
<name>A0A8S1TEQ3_9CILI</name>
<evidence type="ECO:0000256" key="6">
    <source>
        <dbReference type="SAM" id="Phobius"/>
    </source>
</evidence>
<proteinExistence type="inferred from homology"/>
<evidence type="ECO:0000256" key="5">
    <source>
        <dbReference type="ARBA" id="ARBA00023288"/>
    </source>
</evidence>
<accession>A0A8S1TEQ3</accession>
<evidence type="ECO:0000313" key="8">
    <source>
        <dbReference type="EMBL" id="CAD8150810.1"/>
    </source>
</evidence>
<evidence type="ECO:0000256" key="2">
    <source>
        <dbReference type="ARBA" id="ARBA00022707"/>
    </source>
</evidence>
<keyword evidence="6" id="KW-0812">Transmembrane</keyword>
<dbReference type="PANTHER" id="PTHR23055">
    <property type="entry name" value="CALCIUM BINDING PROTEINS"/>
    <property type="match status" value="1"/>
</dbReference>
<organism evidence="8 9">
    <name type="scientific">Paramecium pentaurelia</name>
    <dbReference type="NCBI Taxonomy" id="43138"/>
    <lineage>
        <taxon>Eukaryota</taxon>
        <taxon>Sar</taxon>
        <taxon>Alveolata</taxon>
        <taxon>Ciliophora</taxon>
        <taxon>Intramacronucleata</taxon>
        <taxon>Oligohymenophorea</taxon>
        <taxon>Peniculida</taxon>
        <taxon>Parameciidae</taxon>
        <taxon>Paramecium</taxon>
    </lineage>
</organism>
<feature type="domain" description="EF-hand" evidence="7">
    <location>
        <begin position="449"/>
        <end position="484"/>
    </location>
</feature>
<dbReference type="InterPro" id="IPR028846">
    <property type="entry name" value="Recoverin"/>
</dbReference>
<dbReference type="Pfam" id="PF13499">
    <property type="entry name" value="EF-hand_7"/>
    <property type="match status" value="1"/>
</dbReference>
<evidence type="ECO:0000259" key="7">
    <source>
        <dbReference type="PROSITE" id="PS50222"/>
    </source>
</evidence>
<keyword evidence="5" id="KW-0449">Lipoprotein</keyword>
<protein>
    <recommendedName>
        <fullName evidence="7">EF-hand domain-containing protein</fullName>
    </recommendedName>
</protein>
<dbReference type="GO" id="GO:0005509">
    <property type="term" value="F:calcium ion binding"/>
    <property type="evidence" value="ECO:0007669"/>
    <property type="project" value="InterPro"/>
</dbReference>
<sequence>MKQNCKHMMTNLRMHKHYLMFSVVQIIIDPEQNLKENMVIEVEIILTLAIMIDICIRIIAEREYFFKDNWNIIDLIAFLLILILISLYYVFELHSQFFVLQLYIDKLKQTLLKLMIQLVQFQYFYVTSYKQLELSLQLSNLIKQHKWVMSISLNLNLLIQITLNIKQVFTLMIIMNHIHLFDYSIFINYMQIYKPSISISGFRPQPTEYYHRIQSAKTANTIHSNRTIPQQTISSNRSQTRITTAKPIRSFIINKIIKSKPIEDENFDEIIKTSHDQDLFKFKHKCNAPQHLRMEQIYRFIYDKKSSNKQKYSMQSKINQQALPVASGSISIMLNVARKDYGFNLQSFKKKIAPKSKFKMKWKTIQWLLKNRKDAIRQIFTNYQSIVKQAKDFPDGLNREQFSGLLISFGLGADKNLAEKLFYVFDEDSSGTVDYKELIVGLEVLKDDTIDEKLKIFFDLCDEDGSGKVSEKEIFNILKQNIINENDKYQLKMVIKEMIKQVDLDGDGELNKEEILLAATKNPILRRLLEQTISNVRRIDAIIQNDLEEPFHQFVPSSANFIQQKEGIHFATQQKLIDALEDMDKINEKGKKIKEYTKSDNQMGLTTYQGLQEIKFLDDSQFD</sequence>
<dbReference type="InterPro" id="IPR002048">
    <property type="entry name" value="EF_hand_dom"/>
</dbReference>
<feature type="domain" description="EF-hand" evidence="7">
    <location>
        <begin position="490"/>
        <end position="525"/>
    </location>
</feature>
<keyword evidence="6" id="KW-1133">Transmembrane helix</keyword>
<evidence type="ECO:0000313" key="9">
    <source>
        <dbReference type="Proteomes" id="UP000689195"/>
    </source>
</evidence>
<keyword evidence="2" id="KW-0519">Myristate</keyword>
<dbReference type="AlphaFoldDB" id="A0A8S1TEQ3"/>
<keyword evidence="4" id="KW-0677">Repeat</keyword>
<dbReference type="EMBL" id="CAJJDO010000021">
    <property type="protein sequence ID" value="CAD8150810.1"/>
    <property type="molecule type" value="Genomic_DNA"/>
</dbReference>
<dbReference type="CDD" id="cd00051">
    <property type="entry name" value="EFh"/>
    <property type="match status" value="2"/>
</dbReference>
<reference evidence="8" key="1">
    <citation type="submission" date="2021-01" db="EMBL/GenBank/DDBJ databases">
        <authorList>
            <consortium name="Genoscope - CEA"/>
            <person name="William W."/>
        </authorList>
    </citation>
    <scope>NUCLEOTIDE SEQUENCE</scope>
</reference>
<dbReference type="PANTHER" id="PTHR23055:SF178">
    <property type="entry name" value="NEUROCALCIN HOMOLOG"/>
    <property type="match status" value="1"/>
</dbReference>
<dbReference type="Proteomes" id="UP000689195">
    <property type="component" value="Unassembled WGS sequence"/>
</dbReference>
<dbReference type="Pfam" id="PF13202">
    <property type="entry name" value="EF-hand_5"/>
    <property type="match status" value="1"/>
</dbReference>
<keyword evidence="3" id="KW-0479">Metal-binding</keyword>
<dbReference type="PROSITE" id="PS50222">
    <property type="entry name" value="EF_HAND_2"/>
    <property type="match status" value="3"/>
</dbReference>
<dbReference type="OrthoDB" id="286860at2759"/>
<comment type="similarity">
    <text evidence="1">Belongs to the recoverin family.</text>
</comment>
<feature type="transmembrane region" description="Helical" evidence="6">
    <location>
        <begin position="72"/>
        <end position="91"/>
    </location>
</feature>
<comment type="caution">
    <text evidence="8">The sequence shown here is derived from an EMBL/GenBank/DDBJ whole genome shotgun (WGS) entry which is preliminary data.</text>
</comment>
<evidence type="ECO:0000256" key="3">
    <source>
        <dbReference type="ARBA" id="ARBA00022723"/>
    </source>
</evidence>
<keyword evidence="9" id="KW-1185">Reference proteome</keyword>
<dbReference type="SMART" id="SM00054">
    <property type="entry name" value="EFh"/>
    <property type="match status" value="3"/>
</dbReference>
<keyword evidence="6" id="KW-0472">Membrane</keyword>
<dbReference type="PROSITE" id="PS00018">
    <property type="entry name" value="EF_HAND_1"/>
    <property type="match status" value="3"/>
</dbReference>
<evidence type="ECO:0000256" key="4">
    <source>
        <dbReference type="ARBA" id="ARBA00022737"/>
    </source>
</evidence>
<dbReference type="InterPro" id="IPR018247">
    <property type="entry name" value="EF_Hand_1_Ca_BS"/>
</dbReference>
<evidence type="ECO:0000256" key="1">
    <source>
        <dbReference type="ARBA" id="ARBA00006049"/>
    </source>
</evidence>
<feature type="domain" description="EF-hand" evidence="7">
    <location>
        <begin position="413"/>
        <end position="448"/>
    </location>
</feature>